<evidence type="ECO:0000256" key="4">
    <source>
        <dbReference type="ARBA" id="ARBA00025483"/>
    </source>
</evidence>
<dbReference type="InterPro" id="IPR013520">
    <property type="entry name" value="Ribonucl_H"/>
</dbReference>
<dbReference type="GO" id="GO:0006260">
    <property type="term" value="P:DNA replication"/>
    <property type="evidence" value="ECO:0007669"/>
    <property type="project" value="InterPro"/>
</dbReference>
<dbReference type="Gene3D" id="3.40.50.10190">
    <property type="entry name" value="BRCT domain"/>
    <property type="match status" value="1"/>
</dbReference>
<dbReference type="SMART" id="SM00479">
    <property type="entry name" value="EXOIII"/>
    <property type="match status" value="1"/>
</dbReference>
<comment type="caution">
    <text evidence="7">The sequence shown here is derived from an EMBL/GenBank/DDBJ whole genome shotgun (WGS) entry which is preliminary data.</text>
</comment>
<keyword evidence="8" id="KW-1185">Reference proteome</keyword>
<name>A0A2N3HU10_9BACT</name>
<dbReference type="InterPro" id="IPR036420">
    <property type="entry name" value="BRCT_dom_sf"/>
</dbReference>
<evidence type="ECO:0000313" key="7">
    <source>
        <dbReference type="EMBL" id="PKQ61550.1"/>
    </source>
</evidence>
<evidence type="ECO:0000256" key="5">
    <source>
        <dbReference type="ARBA" id="ARBA00026073"/>
    </source>
</evidence>
<dbReference type="Proteomes" id="UP000233535">
    <property type="component" value="Unassembled WGS sequence"/>
</dbReference>
<dbReference type="OrthoDB" id="9803913at2"/>
<dbReference type="GO" id="GO:0003887">
    <property type="term" value="F:DNA-directed DNA polymerase activity"/>
    <property type="evidence" value="ECO:0007669"/>
    <property type="project" value="InterPro"/>
</dbReference>
<comment type="function">
    <text evidence="4">DNA polymerase III is a complex, multichain enzyme responsible for most of the replicative synthesis in bacteria. The epsilon subunit contain the editing function and is a proofreading 3'-5' exonuclease.</text>
</comment>
<feature type="domain" description="Exonuclease" evidence="6">
    <location>
        <begin position="13"/>
        <end position="176"/>
    </location>
</feature>
<evidence type="ECO:0000259" key="6">
    <source>
        <dbReference type="SMART" id="SM00479"/>
    </source>
</evidence>
<keyword evidence="1" id="KW-0540">Nuclease</keyword>
<dbReference type="FunFam" id="3.30.420.10:FF:000045">
    <property type="entry name" value="3'-5' exonuclease DinG"/>
    <property type="match status" value="1"/>
</dbReference>
<dbReference type="CDD" id="cd06127">
    <property type="entry name" value="DEDDh"/>
    <property type="match status" value="1"/>
</dbReference>
<keyword evidence="2" id="KW-0378">Hydrolase</keyword>
<dbReference type="PANTHER" id="PTHR30231:SF4">
    <property type="entry name" value="PROTEIN NEN2"/>
    <property type="match status" value="1"/>
</dbReference>
<dbReference type="InterPro" id="IPR036397">
    <property type="entry name" value="RNaseH_sf"/>
</dbReference>
<evidence type="ECO:0000256" key="1">
    <source>
        <dbReference type="ARBA" id="ARBA00022722"/>
    </source>
</evidence>
<dbReference type="InterPro" id="IPR006054">
    <property type="entry name" value="DnaQ"/>
</dbReference>
<dbReference type="InterPro" id="IPR012337">
    <property type="entry name" value="RNaseH-like_sf"/>
</dbReference>
<dbReference type="EMBL" id="MVDD01000013">
    <property type="protein sequence ID" value="PKQ61550.1"/>
    <property type="molecule type" value="Genomic_DNA"/>
</dbReference>
<dbReference type="CDD" id="cd17748">
    <property type="entry name" value="BRCT_DNA_ligase_like"/>
    <property type="match status" value="1"/>
</dbReference>
<dbReference type="GO" id="GO:0003677">
    <property type="term" value="F:DNA binding"/>
    <property type="evidence" value="ECO:0007669"/>
    <property type="project" value="InterPro"/>
</dbReference>
<dbReference type="GO" id="GO:0008408">
    <property type="term" value="F:3'-5' exonuclease activity"/>
    <property type="evidence" value="ECO:0007669"/>
    <property type="project" value="TreeGrafter"/>
</dbReference>
<dbReference type="SUPFAM" id="SSF52113">
    <property type="entry name" value="BRCT domain"/>
    <property type="match status" value="1"/>
</dbReference>
<dbReference type="NCBIfam" id="TIGR00573">
    <property type="entry name" value="dnaq"/>
    <property type="match status" value="1"/>
</dbReference>
<protein>
    <recommendedName>
        <fullName evidence="6">Exonuclease domain-containing protein</fullName>
    </recommendedName>
</protein>
<reference evidence="7 8" key="1">
    <citation type="journal article" date="2017" name="Front. Microbiol.">
        <title>Labilibaculum manganireducens gen. nov., sp. nov. and Labilibaculum filiforme sp. nov., Novel Bacteroidetes Isolated from Subsurface Sediments of the Baltic Sea.</title>
        <authorList>
            <person name="Vandieken V."/>
            <person name="Marshall I.P."/>
            <person name="Niemann H."/>
            <person name="Engelen B."/>
            <person name="Cypionka H."/>
        </authorList>
    </citation>
    <scope>NUCLEOTIDE SEQUENCE [LARGE SCALE GENOMIC DNA]</scope>
    <source>
        <strain evidence="7 8">59.16B</strain>
    </source>
</reference>
<dbReference type="AlphaFoldDB" id="A0A2N3HU10"/>
<dbReference type="PANTHER" id="PTHR30231">
    <property type="entry name" value="DNA POLYMERASE III SUBUNIT EPSILON"/>
    <property type="match status" value="1"/>
</dbReference>
<evidence type="ECO:0000256" key="3">
    <source>
        <dbReference type="ARBA" id="ARBA00022839"/>
    </source>
</evidence>
<keyword evidence="3" id="KW-0269">Exonuclease</keyword>
<evidence type="ECO:0000313" key="8">
    <source>
        <dbReference type="Proteomes" id="UP000233535"/>
    </source>
</evidence>
<dbReference type="RefSeq" id="WP_101262321.1">
    <property type="nucleotide sequence ID" value="NZ_MVDD01000013.1"/>
</dbReference>
<comment type="subunit">
    <text evidence="5">DNA polymerase III contains a core (composed of alpha, epsilon and theta chains) that associates with a tau subunit. This core dimerizes to form the POLIII' complex. PolIII' associates with the gamma complex (composed of gamma, delta, delta', psi and chi chains) and with the beta chain to form the complete DNA polymerase III complex.</text>
</comment>
<gene>
    <name evidence="7" type="ORF">BZG02_15275</name>
</gene>
<evidence type="ECO:0000256" key="2">
    <source>
        <dbReference type="ARBA" id="ARBA00022801"/>
    </source>
</evidence>
<proteinExistence type="predicted"/>
<organism evidence="7 8">
    <name type="scientific">Labilibaculum filiforme</name>
    <dbReference type="NCBI Taxonomy" id="1940526"/>
    <lineage>
        <taxon>Bacteria</taxon>
        <taxon>Pseudomonadati</taxon>
        <taxon>Bacteroidota</taxon>
        <taxon>Bacteroidia</taxon>
        <taxon>Marinilabiliales</taxon>
        <taxon>Marinifilaceae</taxon>
        <taxon>Labilibaculum</taxon>
    </lineage>
</organism>
<dbReference type="Gene3D" id="3.30.420.10">
    <property type="entry name" value="Ribonuclease H-like superfamily/Ribonuclease H"/>
    <property type="match status" value="1"/>
</dbReference>
<sequence>MISDSILELYKHQFAVISLETTGISPQHGDHLIELAIQTVNWNGELLDSYETLVHPGKDIEGFHIHGITDEMVKNAPSISEIASDILSRLNGKTLVAHDLDFAIRFLKPALDGAITDFKGICTLKLANIVAPDSGLRRLEQICSYYDIDIAARHTAKADSLATAKLFSILKNLYNQQFKIEDFVRDFLSVIHINDCPKERNLFIKRKEAINIANIQKTRLYDLINRLTSNAGDSVPVRQYLNVLDRALADRILSEKEIVSLVELASDYSLSKNQVMEIHEEYLRKLIRIYLLDEILTNSEMEDINLVSELLCILPKDLELLIEYERTKIQITTPSQQKQLKSLKGKSVCFSGHLNCKINGERINRELAQQLIKERGLIVKRVVSKNVDYLITAQVDSFSGKGRKNQKAMEYHVNVMEEKIFWEMIGVTVDCNEEKG</sequence>
<dbReference type="SUPFAM" id="SSF53098">
    <property type="entry name" value="Ribonuclease H-like"/>
    <property type="match status" value="1"/>
</dbReference>
<accession>A0A2N3HU10</accession>
<dbReference type="Pfam" id="PF00929">
    <property type="entry name" value="RNase_T"/>
    <property type="match status" value="1"/>
</dbReference>